<feature type="transmembrane region" description="Helical" evidence="1">
    <location>
        <begin position="199"/>
        <end position="222"/>
    </location>
</feature>
<dbReference type="PANTHER" id="PTHR38454:SF1">
    <property type="entry name" value="INTEGRAL MEMBRANE PROTEIN"/>
    <property type="match status" value="1"/>
</dbReference>
<name>A0A1F5YWB1_9BACT</name>
<evidence type="ECO:0000313" key="2">
    <source>
        <dbReference type="EMBL" id="OGG04257.1"/>
    </source>
</evidence>
<feature type="transmembrane region" description="Helical" evidence="1">
    <location>
        <begin position="408"/>
        <end position="429"/>
    </location>
</feature>
<feature type="transmembrane region" description="Helical" evidence="1">
    <location>
        <begin position="134"/>
        <end position="155"/>
    </location>
</feature>
<dbReference type="InterPro" id="IPR018580">
    <property type="entry name" value="Uncharacterised_YfhO"/>
</dbReference>
<keyword evidence="1" id="KW-0812">Transmembrane</keyword>
<dbReference type="STRING" id="1798374.A2Z33_03860"/>
<comment type="caution">
    <text evidence="2">The sequence shown here is derived from an EMBL/GenBank/DDBJ whole genome shotgun (WGS) entry which is preliminary data.</text>
</comment>
<dbReference type="AlphaFoldDB" id="A0A1F5YWB1"/>
<evidence type="ECO:0000313" key="3">
    <source>
        <dbReference type="Proteomes" id="UP000178448"/>
    </source>
</evidence>
<dbReference type="PANTHER" id="PTHR38454">
    <property type="entry name" value="INTEGRAL MEMBRANE PROTEIN-RELATED"/>
    <property type="match status" value="1"/>
</dbReference>
<evidence type="ECO:0000256" key="1">
    <source>
        <dbReference type="SAM" id="Phobius"/>
    </source>
</evidence>
<keyword evidence="1" id="KW-0472">Membrane</keyword>
<feature type="transmembrane region" description="Helical" evidence="1">
    <location>
        <begin position="305"/>
        <end position="327"/>
    </location>
</feature>
<sequence>MSDRVRQFTEFIRRRWPLLVMPAVILAVFAPFITPPSGYLLFGDDFFRSYGFFRQYFARSLSGGEMPWWNPYLFSGMPFAANPSVSFWYPPNLLYLILPYGTAYIMILIFHIAVAAAGVYYLLRKAMRPGTGELPAAAAGITFALSGYFSARIWSGHVDTIAAQSYMPWVVGAMFLLWQKPSVRRLAAASLALAVQIYAGYQTMAMYTLEIVALAVMLFSLYRKSLRPLVLTAAAVIGGLGFAALQMIPNWEFFGRSIRTFPMPYEYLSRGSLVWGSLIQLLYPFHWGDQYSFRGPPPNYGEQAMYVGVVGIVLAVAALIIYLPKFFEFPGARKKDENIIYVAIFAAAAVISVWLALGPNAPYDLNRFLWEYVPLYRGIRHPSRHLIQFVLAASVLTGVGLSRVKHRFLQLMLTALLIADMGIFARHFLELKPAPETRHDRLLVAGLTGGGGPYRLLQNFGTWVPPRDALDFDAAVVYGIFSATGYDPSILRNYYEFADAVNGNPGTGILEHNVQIPYLNTASPYIGFLNIRYILVPIGYDPVGGSPDRYSLIAENPQEGYRLYENRSVSPRFFAVKTVTILPARSDVAAAVRSNTGDISETVYAASGDVSNDAATQPSDCKSGSDVRIVLSEYTVNRITLKTQSDCNAVLASSEVMYPGWTASIDGRPAKLFESNLAFRTLILPRGTHTVEMRFVPRTVAFGLSITFGTALLFAFILRTDAFRKGV</sequence>
<feature type="transmembrane region" description="Helical" evidence="1">
    <location>
        <begin position="93"/>
        <end position="122"/>
    </location>
</feature>
<dbReference type="EMBL" id="MFJD01000004">
    <property type="protein sequence ID" value="OGG04257.1"/>
    <property type="molecule type" value="Genomic_DNA"/>
</dbReference>
<protein>
    <recommendedName>
        <fullName evidence="4">Membrane protein 6-pyruvoyl-tetrahydropterin synthase-related domain-containing protein</fullName>
    </recommendedName>
</protein>
<feature type="transmembrane region" description="Helical" evidence="1">
    <location>
        <begin position="16"/>
        <end position="34"/>
    </location>
</feature>
<keyword evidence="1" id="KW-1133">Transmembrane helix</keyword>
<dbReference type="Proteomes" id="UP000178448">
    <property type="component" value="Unassembled WGS sequence"/>
</dbReference>
<evidence type="ECO:0008006" key="4">
    <source>
        <dbReference type="Google" id="ProtNLM"/>
    </source>
</evidence>
<gene>
    <name evidence="2" type="ORF">A2Z33_03860</name>
</gene>
<accession>A0A1F5YWB1</accession>
<feature type="transmembrane region" description="Helical" evidence="1">
    <location>
        <begin position="700"/>
        <end position="718"/>
    </location>
</feature>
<reference evidence="2 3" key="1">
    <citation type="journal article" date="2016" name="Nat. Commun.">
        <title>Thousands of microbial genomes shed light on interconnected biogeochemical processes in an aquifer system.</title>
        <authorList>
            <person name="Anantharaman K."/>
            <person name="Brown C.T."/>
            <person name="Hug L.A."/>
            <person name="Sharon I."/>
            <person name="Castelle C.J."/>
            <person name="Probst A.J."/>
            <person name="Thomas B.C."/>
            <person name="Singh A."/>
            <person name="Wilkins M.J."/>
            <person name="Karaoz U."/>
            <person name="Brodie E.L."/>
            <person name="Williams K.H."/>
            <person name="Hubbard S.S."/>
            <person name="Banfield J.F."/>
        </authorList>
    </citation>
    <scope>NUCLEOTIDE SEQUENCE [LARGE SCALE GENOMIC DNA]</scope>
</reference>
<organism evidence="2 3">
    <name type="scientific">Candidatus Gottesmanbacteria bacterium RBG_16_52_11</name>
    <dbReference type="NCBI Taxonomy" id="1798374"/>
    <lineage>
        <taxon>Bacteria</taxon>
        <taxon>Candidatus Gottesmaniibacteriota</taxon>
    </lineage>
</organism>
<feature type="transmembrane region" description="Helical" evidence="1">
    <location>
        <begin position="228"/>
        <end position="246"/>
    </location>
</feature>
<feature type="transmembrane region" description="Helical" evidence="1">
    <location>
        <begin position="385"/>
        <end position="401"/>
    </location>
</feature>
<proteinExistence type="predicted"/>
<feature type="transmembrane region" description="Helical" evidence="1">
    <location>
        <begin position="339"/>
        <end position="357"/>
    </location>
</feature>